<gene>
    <name evidence="2" type="ORF">AMSG_00134</name>
</gene>
<accession>A0A0L0D1B4</accession>
<dbReference type="EMBL" id="GL349433">
    <property type="protein sequence ID" value="KNC46016.1"/>
    <property type="molecule type" value="Genomic_DNA"/>
</dbReference>
<proteinExistence type="predicted"/>
<evidence type="ECO:0000313" key="2">
    <source>
        <dbReference type="EMBL" id="KNC46016.1"/>
    </source>
</evidence>
<dbReference type="AlphaFoldDB" id="A0A0L0D1B4"/>
<evidence type="ECO:0000256" key="1">
    <source>
        <dbReference type="SAM" id="MobiDB-lite"/>
    </source>
</evidence>
<evidence type="ECO:0000313" key="3">
    <source>
        <dbReference type="Proteomes" id="UP000054408"/>
    </source>
</evidence>
<feature type="region of interest" description="Disordered" evidence="1">
    <location>
        <begin position="76"/>
        <end position="98"/>
    </location>
</feature>
<organism evidence="2 3">
    <name type="scientific">Thecamonas trahens ATCC 50062</name>
    <dbReference type="NCBI Taxonomy" id="461836"/>
    <lineage>
        <taxon>Eukaryota</taxon>
        <taxon>Apusozoa</taxon>
        <taxon>Apusomonadida</taxon>
        <taxon>Apusomonadidae</taxon>
        <taxon>Thecamonas</taxon>
    </lineage>
</organism>
<sequence>MTMMGVEPVAMDLEPPLAAEPEVVIVLAFTDGLDLEKHPDYVIEGVETGQPVVRIADLPDREYVGRVEDELGDTLLYTPPREGVDTLNDDGEPVDVPYDSEAPVRYMAKVRRTIVLTPRVVADPALMPVGE</sequence>
<name>A0A0L0D1B4_THETB</name>
<reference evidence="2 3" key="1">
    <citation type="submission" date="2010-05" db="EMBL/GenBank/DDBJ databases">
        <title>The Genome Sequence of Thecamonas trahens ATCC 50062.</title>
        <authorList>
            <consortium name="The Broad Institute Genome Sequencing Platform"/>
            <person name="Russ C."/>
            <person name="Cuomo C."/>
            <person name="Shea T."/>
            <person name="Young S.K."/>
            <person name="Zeng Q."/>
            <person name="Koehrsen M."/>
            <person name="Haas B."/>
            <person name="Borodovsky M."/>
            <person name="Guigo R."/>
            <person name="Alvarado L."/>
            <person name="Berlin A."/>
            <person name="Bochicchio J."/>
            <person name="Borenstein D."/>
            <person name="Chapman S."/>
            <person name="Chen Z."/>
            <person name="Freedman E."/>
            <person name="Gellesch M."/>
            <person name="Goldberg J."/>
            <person name="Griggs A."/>
            <person name="Gujja S."/>
            <person name="Heilman E."/>
            <person name="Heiman D."/>
            <person name="Hepburn T."/>
            <person name="Howarth C."/>
            <person name="Jen D."/>
            <person name="Larson L."/>
            <person name="Mehta T."/>
            <person name="Park D."/>
            <person name="Pearson M."/>
            <person name="Roberts A."/>
            <person name="Saif S."/>
            <person name="Shenoy N."/>
            <person name="Sisk P."/>
            <person name="Stolte C."/>
            <person name="Sykes S."/>
            <person name="Thomson T."/>
            <person name="Walk T."/>
            <person name="White J."/>
            <person name="Yandava C."/>
            <person name="Burger G."/>
            <person name="Gray M.W."/>
            <person name="Holland P.W.H."/>
            <person name="King N."/>
            <person name="Lang F.B.F."/>
            <person name="Roger A.J."/>
            <person name="Ruiz-Trillo I."/>
            <person name="Lander E."/>
            <person name="Nusbaum C."/>
        </authorList>
    </citation>
    <scope>NUCLEOTIDE SEQUENCE [LARGE SCALE GENOMIC DNA]</scope>
    <source>
        <strain evidence="2 3">ATCC 50062</strain>
    </source>
</reference>
<dbReference type="GeneID" id="25559954"/>
<protein>
    <submittedName>
        <fullName evidence="2">Uncharacterized protein</fullName>
    </submittedName>
</protein>
<dbReference type="RefSeq" id="XP_013762996.1">
    <property type="nucleotide sequence ID" value="XM_013907542.1"/>
</dbReference>
<keyword evidence="3" id="KW-1185">Reference proteome</keyword>
<dbReference type="Proteomes" id="UP000054408">
    <property type="component" value="Unassembled WGS sequence"/>
</dbReference>